<dbReference type="Gene3D" id="3.30.420.10">
    <property type="entry name" value="Ribonuclease H-like superfamily/Ribonuclease H"/>
    <property type="match status" value="1"/>
</dbReference>
<protein>
    <recommendedName>
        <fullName evidence="1">Tc1-like transposase DDE domain-containing protein</fullName>
    </recommendedName>
</protein>
<name>A0A848FJ34_9BURK</name>
<dbReference type="Proteomes" id="UP000574067">
    <property type="component" value="Unassembled WGS sequence"/>
</dbReference>
<evidence type="ECO:0000259" key="1">
    <source>
        <dbReference type="Pfam" id="PF13358"/>
    </source>
</evidence>
<sequence>MFYLPPYSPEMNPDEFINRDLKTELHIRPATSYSGTLKRIACGFMNILRGIPERIIAPLIIDT</sequence>
<dbReference type="Pfam" id="PF13358">
    <property type="entry name" value="DDE_3"/>
    <property type="match status" value="1"/>
</dbReference>
<proteinExistence type="predicted"/>
<dbReference type="GO" id="GO:0003676">
    <property type="term" value="F:nucleic acid binding"/>
    <property type="evidence" value="ECO:0007669"/>
    <property type="project" value="InterPro"/>
</dbReference>
<evidence type="ECO:0000313" key="3">
    <source>
        <dbReference type="Proteomes" id="UP000574067"/>
    </source>
</evidence>
<comment type="caution">
    <text evidence="2">The sequence shown here is derived from an EMBL/GenBank/DDBJ whole genome shotgun (WGS) entry which is preliminary data.</text>
</comment>
<keyword evidence="3" id="KW-1185">Reference proteome</keyword>
<dbReference type="InterPro" id="IPR036397">
    <property type="entry name" value="RNaseH_sf"/>
</dbReference>
<feature type="domain" description="Tc1-like transposase DDE" evidence="1">
    <location>
        <begin position="2"/>
        <end position="28"/>
    </location>
</feature>
<dbReference type="EMBL" id="JABBFW010000062">
    <property type="protein sequence ID" value="NML19146.1"/>
    <property type="molecule type" value="Genomic_DNA"/>
</dbReference>
<organism evidence="2 3">
    <name type="scientific">Azohydromonas caseinilytica</name>
    <dbReference type="NCBI Taxonomy" id="2728836"/>
    <lineage>
        <taxon>Bacteria</taxon>
        <taxon>Pseudomonadati</taxon>
        <taxon>Pseudomonadota</taxon>
        <taxon>Betaproteobacteria</taxon>
        <taxon>Burkholderiales</taxon>
        <taxon>Sphaerotilaceae</taxon>
        <taxon>Azohydromonas</taxon>
    </lineage>
</organism>
<accession>A0A848FJ34</accession>
<dbReference type="InterPro" id="IPR038717">
    <property type="entry name" value="Tc1-like_DDE_dom"/>
</dbReference>
<gene>
    <name evidence="2" type="ORF">HHL10_29680</name>
</gene>
<dbReference type="AlphaFoldDB" id="A0A848FJ34"/>
<evidence type="ECO:0000313" key="2">
    <source>
        <dbReference type="EMBL" id="NML19146.1"/>
    </source>
</evidence>
<reference evidence="2 3" key="1">
    <citation type="submission" date="2020-04" db="EMBL/GenBank/DDBJ databases">
        <title>Azohydromonas sp. isolated from soil.</title>
        <authorList>
            <person name="Dahal R.H."/>
        </authorList>
    </citation>
    <scope>NUCLEOTIDE SEQUENCE [LARGE SCALE GENOMIC DNA]</scope>
    <source>
        <strain evidence="2 3">G-1-1-14</strain>
    </source>
</reference>